<feature type="transmembrane region" description="Helical" evidence="7">
    <location>
        <begin position="303"/>
        <end position="324"/>
    </location>
</feature>
<feature type="transmembrane region" description="Helical" evidence="7">
    <location>
        <begin position="412"/>
        <end position="432"/>
    </location>
</feature>
<dbReference type="STRING" id="1745343.A0A2J6QFN9"/>
<evidence type="ECO:0000256" key="3">
    <source>
        <dbReference type="ARBA" id="ARBA00022692"/>
    </source>
</evidence>
<dbReference type="InterPro" id="IPR050291">
    <property type="entry name" value="CDF_Transporter"/>
</dbReference>
<sequence>MSEDYGSPPRYGRITRPTGYLPLNTEDANPMATHGKGVLNTLIKSRSHTSLTNLHRRPSSFREGRDTPEVVDEENGGLERFRRSSREFDEADDFKRSEERRLSDLLNGPQMRSQRLIGNSNPRYRWGKYWKTEEELKKMKKPIREYYERTNLLVQQYLYIDRLLDSSLPHDLLNEYNDTPGVGDSSGLRNVEVPPTISEEPQTPNTESGVVTPTGNGTGVLTKKVKRTPREIYKVSGEAQPLLDPEEDDDWDGPKPEIPGMEDDSVESGDRIVQIAIYVNFAANAVLLAGKIAVIVLTSSLSVLASLVDAALDFLSTAIVWTTTRMIARRDQYQYPVGRRRLEPIGVLVFSVVMITSFFQVALQCLSRLNSMDHSIIELGLPAIVIMSSTVAIKAACWFWSRLVKNSSVQALAQDAMTDVIFNIFSIIFPLVGYYAKLWWLDALGGLLLSMFVIFNWSGSAAGHIRNLTGAAATADERNVLLYLTMRFAKTIKQIQGLQAYHAGDKLNVEVDIVLDENTSLRDSHDLGESLQYVLESVPIVDRAFVHQDYAGYNLPTHMQQQSE</sequence>
<evidence type="ECO:0000256" key="1">
    <source>
        <dbReference type="ARBA" id="ARBA00004141"/>
    </source>
</evidence>
<evidence type="ECO:0000313" key="10">
    <source>
        <dbReference type="Proteomes" id="UP000235672"/>
    </source>
</evidence>
<dbReference type="Proteomes" id="UP000235672">
    <property type="component" value="Unassembled WGS sequence"/>
</dbReference>
<gene>
    <name evidence="9" type="ORF">NA56DRAFT_642868</name>
</gene>
<feature type="compositionally biased region" description="Low complexity" evidence="6">
    <location>
        <begin position="209"/>
        <end position="221"/>
    </location>
</feature>
<organism evidence="9 10">
    <name type="scientific">Hyaloscypha hepaticicola</name>
    <dbReference type="NCBI Taxonomy" id="2082293"/>
    <lineage>
        <taxon>Eukaryota</taxon>
        <taxon>Fungi</taxon>
        <taxon>Dikarya</taxon>
        <taxon>Ascomycota</taxon>
        <taxon>Pezizomycotina</taxon>
        <taxon>Leotiomycetes</taxon>
        <taxon>Helotiales</taxon>
        <taxon>Hyaloscyphaceae</taxon>
        <taxon>Hyaloscypha</taxon>
    </lineage>
</organism>
<dbReference type="PANTHER" id="PTHR43840:SF4">
    <property type="entry name" value="CDF DIVALENT METAL CATION TRANSPORTER (EUROFUNG)"/>
    <property type="match status" value="1"/>
</dbReference>
<dbReference type="GO" id="GO:0098771">
    <property type="term" value="P:inorganic ion homeostasis"/>
    <property type="evidence" value="ECO:0007669"/>
    <property type="project" value="UniProtKB-ARBA"/>
</dbReference>
<keyword evidence="2" id="KW-0813">Transport</keyword>
<reference evidence="9 10" key="1">
    <citation type="submission" date="2016-05" db="EMBL/GenBank/DDBJ databases">
        <title>A degradative enzymes factory behind the ericoid mycorrhizal symbiosis.</title>
        <authorList>
            <consortium name="DOE Joint Genome Institute"/>
            <person name="Martino E."/>
            <person name="Morin E."/>
            <person name="Grelet G."/>
            <person name="Kuo A."/>
            <person name="Kohler A."/>
            <person name="Daghino S."/>
            <person name="Barry K."/>
            <person name="Choi C."/>
            <person name="Cichocki N."/>
            <person name="Clum A."/>
            <person name="Copeland A."/>
            <person name="Hainaut M."/>
            <person name="Haridas S."/>
            <person name="Labutti K."/>
            <person name="Lindquist E."/>
            <person name="Lipzen A."/>
            <person name="Khouja H.-R."/>
            <person name="Murat C."/>
            <person name="Ohm R."/>
            <person name="Olson A."/>
            <person name="Spatafora J."/>
            <person name="Veneault-Fourrey C."/>
            <person name="Henrissat B."/>
            <person name="Grigoriev I."/>
            <person name="Martin F."/>
            <person name="Perotto S."/>
        </authorList>
    </citation>
    <scope>NUCLEOTIDE SEQUENCE [LARGE SCALE GENOMIC DNA]</scope>
    <source>
        <strain evidence="9 10">UAMH 7357</strain>
    </source>
</reference>
<dbReference type="FunFam" id="3.30.70.1350:FF:000004">
    <property type="entry name" value="Cation diffusion facilitator 10"/>
    <property type="match status" value="1"/>
</dbReference>
<dbReference type="SUPFAM" id="SSF160240">
    <property type="entry name" value="Cation efflux protein cytoplasmic domain-like"/>
    <property type="match status" value="1"/>
</dbReference>
<dbReference type="AlphaFoldDB" id="A0A2J6QFN9"/>
<feature type="domain" description="Cation efflux protein transmembrane" evidence="8">
    <location>
        <begin position="278"/>
        <end position="458"/>
    </location>
</feature>
<dbReference type="Pfam" id="PF01545">
    <property type="entry name" value="Cation_efflux"/>
    <property type="match status" value="1"/>
</dbReference>
<accession>A0A2J6QFN9</accession>
<evidence type="ECO:0000256" key="2">
    <source>
        <dbReference type="ARBA" id="ARBA00022448"/>
    </source>
</evidence>
<dbReference type="OrthoDB" id="78296at2759"/>
<dbReference type="InterPro" id="IPR027469">
    <property type="entry name" value="Cation_efflux_TMD_sf"/>
</dbReference>
<dbReference type="Gene3D" id="1.20.1510.10">
    <property type="entry name" value="Cation efflux protein transmembrane domain"/>
    <property type="match status" value="1"/>
</dbReference>
<feature type="transmembrane region" description="Helical" evidence="7">
    <location>
        <begin position="275"/>
        <end position="297"/>
    </location>
</feature>
<keyword evidence="4 7" id="KW-1133">Transmembrane helix</keyword>
<evidence type="ECO:0000256" key="5">
    <source>
        <dbReference type="ARBA" id="ARBA00023136"/>
    </source>
</evidence>
<evidence type="ECO:0000256" key="4">
    <source>
        <dbReference type="ARBA" id="ARBA00022989"/>
    </source>
</evidence>
<keyword evidence="10" id="KW-1185">Reference proteome</keyword>
<name>A0A2J6QFN9_9HELO</name>
<feature type="region of interest" description="Disordered" evidence="6">
    <location>
        <begin position="178"/>
        <end position="221"/>
    </location>
</feature>
<dbReference type="GO" id="GO:0016020">
    <property type="term" value="C:membrane"/>
    <property type="evidence" value="ECO:0007669"/>
    <property type="project" value="UniProtKB-SubCell"/>
</dbReference>
<evidence type="ECO:0000256" key="7">
    <source>
        <dbReference type="SAM" id="Phobius"/>
    </source>
</evidence>
<feature type="compositionally biased region" description="Polar residues" evidence="6">
    <location>
        <begin position="199"/>
        <end position="208"/>
    </location>
</feature>
<feature type="region of interest" description="Disordered" evidence="6">
    <location>
        <begin position="237"/>
        <end position="265"/>
    </location>
</feature>
<dbReference type="GO" id="GO:0008324">
    <property type="term" value="F:monoatomic cation transmembrane transporter activity"/>
    <property type="evidence" value="ECO:0007669"/>
    <property type="project" value="InterPro"/>
</dbReference>
<dbReference type="EMBL" id="KZ613471">
    <property type="protein sequence ID" value="PMD25072.1"/>
    <property type="molecule type" value="Genomic_DNA"/>
</dbReference>
<protein>
    <recommendedName>
        <fullName evidence="8">Cation efflux protein transmembrane domain-containing protein</fullName>
    </recommendedName>
</protein>
<evidence type="ECO:0000259" key="8">
    <source>
        <dbReference type="Pfam" id="PF01545"/>
    </source>
</evidence>
<proteinExistence type="predicted"/>
<dbReference type="SUPFAM" id="SSF161111">
    <property type="entry name" value="Cation efflux protein transmembrane domain-like"/>
    <property type="match status" value="1"/>
</dbReference>
<feature type="transmembrane region" description="Helical" evidence="7">
    <location>
        <begin position="345"/>
        <end position="363"/>
    </location>
</feature>
<comment type="subcellular location">
    <subcellularLocation>
        <location evidence="1">Membrane</location>
        <topology evidence="1">Multi-pass membrane protein</topology>
    </subcellularLocation>
</comment>
<evidence type="ECO:0000256" key="6">
    <source>
        <dbReference type="SAM" id="MobiDB-lite"/>
    </source>
</evidence>
<evidence type="ECO:0000313" key="9">
    <source>
        <dbReference type="EMBL" id="PMD25072.1"/>
    </source>
</evidence>
<dbReference type="GO" id="GO:0030003">
    <property type="term" value="P:intracellular monoatomic cation homeostasis"/>
    <property type="evidence" value="ECO:0007669"/>
    <property type="project" value="UniProtKB-ARBA"/>
</dbReference>
<keyword evidence="5 7" id="KW-0472">Membrane</keyword>
<feature type="transmembrane region" description="Helical" evidence="7">
    <location>
        <begin position="375"/>
        <end position="400"/>
    </location>
</feature>
<dbReference type="InterPro" id="IPR036837">
    <property type="entry name" value="Cation_efflux_CTD_sf"/>
</dbReference>
<dbReference type="FunFam" id="1.20.1510.10:FF:000005">
    <property type="entry name" value="Putative Cation diffusion facilitator 1"/>
    <property type="match status" value="1"/>
</dbReference>
<dbReference type="InterPro" id="IPR058533">
    <property type="entry name" value="Cation_efflux_TM"/>
</dbReference>
<dbReference type="PANTHER" id="PTHR43840">
    <property type="entry name" value="MITOCHONDRIAL METAL TRANSPORTER 1-RELATED"/>
    <property type="match status" value="1"/>
</dbReference>
<keyword evidence="3 7" id="KW-0812">Transmembrane</keyword>
<dbReference type="Gene3D" id="3.30.70.1350">
    <property type="entry name" value="Cation efflux protein, cytoplasmic domain"/>
    <property type="match status" value="1"/>
</dbReference>